<keyword evidence="3" id="KW-1185">Reference proteome</keyword>
<protein>
    <submittedName>
        <fullName evidence="2">Uncharacterized protein</fullName>
    </submittedName>
</protein>
<evidence type="ECO:0000313" key="2">
    <source>
        <dbReference type="EMBL" id="KAF9488684.1"/>
    </source>
</evidence>
<gene>
    <name evidence="2" type="ORF">BDN71DRAFT_1435973</name>
</gene>
<feature type="region of interest" description="Disordered" evidence="1">
    <location>
        <begin position="145"/>
        <end position="164"/>
    </location>
</feature>
<proteinExistence type="predicted"/>
<dbReference type="OrthoDB" id="10570422at2759"/>
<reference evidence="2" key="1">
    <citation type="submission" date="2020-11" db="EMBL/GenBank/DDBJ databases">
        <authorList>
            <consortium name="DOE Joint Genome Institute"/>
            <person name="Ahrendt S."/>
            <person name="Riley R."/>
            <person name="Andreopoulos W."/>
            <person name="Labutti K."/>
            <person name="Pangilinan J."/>
            <person name="Ruiz-Duenas F.J."/>
            <person name="Barrasa J.M."/>
            <person name="Sanchez-Garcia M."/>
            <person name="Camarero S."/>
            <person name="Miyauchi S."/>
            <person name="Serrano A."/>
            <person name="Linde D."/>
            <person name="Babiker R."/>
            <person name="Drula E."/>
            <person name="Ayuso-Fernandez I."/>
            <person name="Pacheco R."/>
            <person name="Padilla G."/>
            <person name="Ferreira P."/>
            <person name="Barriuso J."/>
            <person name="Kellner H."/>
            <person name="Castanera R."/>
            <person name="Alfaro M."/>
            <person name="Ramirez L."/>
            <person name="Pisabarro A.G."/>
            <person name="Kuo A."/>
            <person name="Tritt A."/>
            <person name="Lipzen A."/>
            <person name="He G."/>
            <person name="Yan M."/>
            <person name="Ng V."/>
            <person name="Cullen D."/>
            <person name="Martin F."/>
            <person name="Rosso M.-N."/>
            <person name="Henrissat B."/>
            <person name="Hibbett D."/>
            <person name="Martinez A.T."/>
            <person name="Grigoriev I.V."/>
        </authorList>
    </citation>
    <scope>NUCLEOTIDE SEQUENCE</scope>
    <source>
        <strain evidence="2">ATCC 90797</strain>
    </source>
</reference>
<name>A0A9P5ZLU4_PLEER</name>
<dbReference type="EMBL" id="MU154702">
    <property type="protein sequence ID" value="KAF9488684.1"/>
    <property type="molecule type" value="Genomic_DNA"/>
</dbReference>
<sequence>MDCTCTKTSFASLLSTKGSGFETRYLAGLIWRPASAVCASCTYQRNRRMGVESTLTMVHRPTVEFPICVLRAAALCACTFITRAWNELAAERLRDEQYQCIKISSSFKSIARPTRTRLADSMGTNYSPPSLSTFLTSESPMHLRSSNKHLPSCGSQEGTHHDECPTNLASQIQTTIDTAAGTVPANYNATLPPLNIQRVANLHVWLKEGDLARLPDRLCDNTRLNVQPIPPPPSREIGAYLHAQRPDSRYSARRHRLKYLRVCETVVIASYISLDKSPRLIPRINLHPRRVITLVPQDLATRLHMEDIPCVSIDGRQILKVSG</sequence>
<dbReference type="AlphaFoldDB" id="A0A9P5ZLU4"/>
<evidence type="ECO:0000256" key="1">
    <source>
        <dbReference type="SAM" id="MobiDB-lite"/>
    </source>
</evidence>
<accession>A0A9P5ZLU4</accession>
<comment type="caution">
    <text evidence="2">The sequence shown here is derived from an EMBL/GenBank/DDBJ whole genome shotgun (WGS) entry which is preliminary data.</text>
</comment>
<organism evidence="2 3">
    <name type="scientific">Pleurotus eryngii</name>
    <name type="common">Boletus of the steppes</name>
    <dbReference type="NCBI Taxonomy" id="5323"/>
    <lineage>
        <taxon>Eukaryota</taxon>
        <taxon>Fungi</taxon>
        <taxon>Dikarya</taxon>
        <taxon>Basidiomycota</taxon>
        <taxon>Agaricomycotina</taxon>
        <taxon>Agaricomycetes</taxon>
        <taxon>Agaricomycetidae</taxon>
        <taxon>Agaricales</taxon>
        <taxon>Pleurotineae</taxon>
        <taxon>Pleurotaceae</taxon>
        <taxon>Pleurotus</taxon>
    </lineage>
</organism>
<dbReference type="Proteomes" id="UP000807025">
    <property type="component" value="Unassembled WGS sequence"/>
</dbReference>
<evidence type="ECO:0000313" key="3">
    <source>
        <dbReference type="Proteomes" id="UP000807025"/>
    </source>
</evidence>